<dbReference type="PANTHER" id="PTHR36203:SF1">
    <property type="entry name" value="ASCORBATE-SPECIFIC PTS SYSTEM EIIA COMPONENT"/>
    <property type="match status" value="1"/>
</dbReference>
<evidence type="ECO:0000256" key="10">
    <source>
        <dbReference type="ARBA" id="ARBA00042072"/>
    </source>
</evidence>
<evidence type="ECO:0000256" key="8">
    <source>
        <dbReference type="ARBA" id="ARBA00037387"/>
    </source>
</evidence>
<keyword evidence="3" id="KW-0963">Cytoplasm</keyword>
<dbReference type="InterPro" id="IPR002178">
    <property type="entry name" value="PTS_EIIA_type-2_dom"/>
</dbReference>
<dbReference type="PROSITE" id="PS51094">
    <property type="entry name" value="PTS_EIIA_TYPE_2"/>
    <property type="match status" value="1"/>
</dbReference>
<accession>I3DVY3</accession>
<comment type="function">
    <text evidence="8">The phosphoenolpyruvate-dependent sugar phosphotransferase system (sugar PTS), a major carbohydrate active transport system, catalyzes the phosphorylation of incoming sugar substrates concomitantly with their translocation across the cell membrane. The enzyme II UlaABC PTS system is involved in ascorbate transport.</text>
</comment>
<dbReference type="EMBL" id="AFEU01000003">
    <property type="protein sequence ID" value="EIJ78404.1"/>
    <property type="molecule type" value="Genomic_DNA"/>
</dbReference>
<keyword evidence="6" id="KW-0598">Phosphotransferase system</keyword>
<keyword evidence="4" id="KW-0597">Phosphoprotein</keyword>
<feature type="domain" description="PTS EIIA type-2" evidence="11">
    <location>
        <begin position="4"/>
        <end position="147"/>
    </location>
</feature>
<dbReference type="eggNOG" id="COG1762">
    <property type="taxonomic scope" value="Bacteria"/>
</dbReference>
<evidence type="ECO:0000313" key="13">
    <source>
        <dbReference type="Proteomes" id="UP000010523"/>
    </source>
</evidence>
<evidence type="ECO:0000256" key="6">
    <source>
        <dbReference type="ARBA" id="ARBA00022683"/>
    </source>
</evidence>
<evidence type="ECO:0000256" key="9">
    <source>
        <dbReference type="ARBA" id="ARBA00041175"/>
    </source>
</evidence>
<dbReference type="PATRIC" id="fig|997296.3.peg.2659"/>
<evidence type="ECO:0000256" key="7">
    <source>
        <dbReference type="ARBA" id="ARBA00022777"/>
    </source>
</evidence>
<dbReference type="InterPro" id="IPR051351">
    <property type="entry name" value="Ascorbate-PTS_EIIA_comp"/>
</dbReference>
<sequence length="151" mass="16889">MLSDLLTKETIQFADQLSDWEEAIKKAAKPLLSKGVIEPSYIDAMINNVKTMGPYIIIGQEIAIPHARPETGVNKVGMSFLKLEQPVHFLNDEKHPVSLLFCIAAIDNSTHLKALSQLTKLLSKKENVQKLKGFNEVEEVLGLIQEYSNIM</sequence>
<evidence type="ECO:0000256" key="4">
    <source>
        <dbReference type="ARBA" id="ARBA00022553"/>
    </source>
</evidence>
<proteinExistence type="predicted"/>
<comment type="caution">
    <text evidence="12">The sequence shown here is derived from an EMBL/GenBank/DDBJ whole genome shotgun (WGS) entry which is preliminary data.</text>
</comment>
<dbReference type="RefSeq" id="WP_004436822.1">
    <property type="nucleotide sequence ID" value="NZ_AFEU01000003.1"/>
</dbReference>
<evidence type="ECO:0000256" key="5">
    <source>
        <dbReference type="ARBA" id="ARBA00022679"/>
    </source>
</evidence>
<dbReference type="PANTHER" id="PTHR36203">
    <property type="entry name" value="ASCORBATE-SPECIFIC PTS SYSTEM EIIA COMPONENT"/>
    <property type="match status" value="1"/>
</dbReference>
<comment type="subcellular location">
    <subcellularLocation>
        <location evidence="1">Cytoplasm</location>
    </subcellularLocation>
</comment>
<dbReference type="GO" id="GO:0005737">
    <property type="term" value="C:cytoplasm"/>
    <property type="evidence" value="ECO:0007669"/>
    <property type="project" value="UniProtKB-SubCell"/>
</dbReference>
<dbReference type="AlphaFoldDB" id="I3DVY3"/>
<dbReference type="STRING" id="997296.PB1_12619"/>
<reference evidence="12 13" key="1">
    <citation type="journal article" date="2012" name="Appl. Environ. Microbiol.">
        <title>Genome Sequence of Thermotolerant Bacillus methanolicus: Features and Regulation Related to Methylotrophy and Production of L-Lysine and L-Glutamate from Methanol.</title>
        <authorList>
            <person name="Heggeset T.M."/>
            <person name="Krog A."/>
            <person name="Balzer S."/>
            <person name="Wentzel A."/>
            <person name="Ellingsen T.E."/>
            <person name="Brautaset T."/>
        </authorList>
    </citation>
    <scope>NUCLEOTIDE SEQUENCE [LARGE SCALE GENOMIC DNA]</scope>
    <source>
        <strain evidence="12 13">PB1</strain>
    </source>
</reference>
<keyword evidence="7" id="KW-0418">Kinase</keyword>
<name>I3DVY3_BACMT</name>
<evidence type="ECO:0000256" key="2">
    <source>
        <dbReference type="ARBA" id="ARBA00022448"/>
    </source>
</evidence>
<dbReference type="OrthoDB" id="369398at2"/>
<dbReference type="GO" id="GO:0016301">
    <property type="term" value="F:kinase activity"/>
    <property type="evidence" value="ECO:0007669"/>
    <property type="project" value="UniProtKB-KW"/>
</dbReference>
<dbReference type="Gene3D" id="3.40.930.10">
    <property type="entry name" value="Mannitol-specific EII, Chain A"/>
    <property type="match status" value="1"/>
</dbReference>
<dbReference type="CDD" id="cd00211">
    <property type="entry name" value="PTS_IIA_fru"/>
    <property type="match status" value="1"/>
</dbReference>
<evidence type="ECO:0000256" key="1">
    <source>
        <dbReference type="ARBA" id="ARBA00004496"/>
    </source>
</evidence>
<evidence type="ECO:0000256" key="3">
    <source>
        <dbReference type="ARBA" id="ARBA00022490"/>
    </source>
</evidence>
<dbReference type="InterPro" id="IPR016152">
    <property type="entry name" value="PTrfase/Anion_transptr"/>
</dbReference>
<evidence type="ECO:0000259" key="11">
    <source>
        <dbReference type="PROSITE" id="PS51094"/>
    </source>
</evidence>
<dbReference type="Proteomes" id="UP000010523">
    <property type="component" value="Unassembled WGS sequence"/>
</dbReference>
<gene>
    <name evidence="12" type="ORF">PB1_12619</name>
</gene>
<dbReference type="Pfam" id="PF00359">
    <property type="entry name" value="PTS_EIIA_2"/>
    <property type="match status" value="1"/>
</dbReference>
<evidence type="ECO:0000313" key="12">
    <source>
        <dbReference type="EMBL" id="EIJ78404.1"/>
    </source>
</evidence>
<dbReference type="SUPFAM" id="SSF55804">
    <property type="entry name" value="Phoshotransferase/anion transport protein"/>
    <property type="match status" value="1"/>
</dbReference>
<dbReference type="GO" id="GO:0009401">
    <property type="term" value="P:phosphoenolpyruvate-dependent sugar phosphotransferase system"/>
    <property type="evidence" value="ECO:0007669"/>
    <property type="project" value="UniProtKB-KW"/>
</dbReference>
<keyword evidence="2" id="KW-0813">Transport</keyword>
<protein>
    <recommendedName>
        <fullName evidence="9">Ascorbate-specific PTS system EIIA component</fullName>
    </recommendedName>
    <alternativeName>
        <fullName evidence="10">Ascorbate-specific phosphotransferase enzyme IIA component</fullName>
    </alternativeName>
</protein>
<keyword evidence="5" id="KW-0808">Transferase</keyword>
<organism evidence="12 13">
    <name type="scientific">Bacillus methanolicus PB1</name>
    <dbReference type="NCBI Taxonomy" id="997296"/>
    <lineage>
        <taxon>Bacteria</taxon>
        <taxon>Bacillati</taxon>
        <taxon>Bacillota</taxon>
        <taxon>Bacilli</taxon>
        <taxon>Bacillales</taxon>
        <taxon>Bacillaceae</taxon>
        <taxon>Bacillus</taxon>
    </lineage>
</organism>
<keyword evidence="13" id="KW-1185">Reference proteome</keyword>